<feature type="region of interest" description="Disordered" evidence="1">
    <location>
        <begin position="61"/>
        <end position="112"/>
    </location>
</feature>
<feature type="compositionally biased region" description="Basic and acidic residues" evidence="1">
    <location>
        <begin position="83"/>
        <end position="112"/>
    </location>
</feature>
<accession>A0ABR3FKR6</accession>
<evidence type="ECO:0000313" key="3">
    <source>
        <dbReference type="Proteomes" id="UP001465976"/>
    </source>
</evidence>
<evidence type="ECO:0000256" key="1">
    <source>
        <dbReference type="SAM" id="MobiDB-lite"/>
    </source>
</evidence>
<gene>
    <name evidence="2" type="ORF">V5O48_005983</name>
</gene>
<name>A0ABR3FKR6_9AGAR</name>
<sequence length="134" mass="15500">MDGEDELVTSLPVRYSNKLSLQVHQFPLLTRPLQVPPSAEASGKRITARVKPNVQRLEIHVPSDTRPEVWNSQRGYDLGAGQRLDDREKNQEQKREADEEPRLSNVRMRSEQIVHKGGNYTYIQSLRPTNFDRH</sequence>
<dbReference type="EMBL" id="JBAHYK010000256">
    <property type="protein sequence ID" value="KAL0575983.1"/>
    <property type="molecule type" value="Genomic_DNA"/>
</dbReference>
<keyword evidence="3" id="KW-1185">Reference proteome</keyword>
<proteinExistence type="predicted"/>
<comment type="caution">
    <text evidence="2">The sequence shown here is derived from an EMBL/GenBank/DDBJ whole genome shotgun (WGS) entry which is preliminary data.</text>
</comment>
<dbReference type="Proteomes" id="UP001465976">
    <property type="component" value="Unassembled WGS sequence"/>
</dbReference>
<protein>
    <submittedName>
        <fullName evidence="2">Uncharacterized protein</fullName>
    </submittedName>
</protein>
<evidence type="ECO:0000313" key="2">
    <source>
        <dbReference type="EMBL" id="KAL0575983.1"/>
    </source>
</evidence>
<organism evidence="2 3">
    <name type="scientific">Marasmius crinis-equi</name>
    <dbReference type="NCBI Taxonomy" id="585013"/>
    <lineage>
        <taxon>Eukaryota</taxon>
        <taxon>Fungi</taxon>
        <taxon>Dikarya</taxon>
        <taxon>Basidiomycota</taxon>
        <taxon>Agaricomycotina</taxon>
        <taxon>Agaricomycetes</taxon>
        <taxon>Agaricomycetidae</taxon>
        <taxon>Agaricales</taxon>
        <taxon>Marasmiineae</taxon>
        <taxon>Marasmiaceae</taxon>
        <taxon>Marasmius</taxon>
    </lineage>
</organism>
<reference evidence="2 3" key="1">
    <citation type="submission" date="2024-02" db="EMBL/GenBank/DDBJ databases">
        <title>A draft genome for the cacao thread blight pathogen Marasmius crinis-equi.</title>
        <authorList>
            <person name="Cohen S.P."/>
            <person name="Baruah I.K."/>
            <person name="Amoako-Attah I."/>
            <person name="Bukari Y."/>
            <person name="Meinhardt L.W."/>
            <person name="Bailey B.A."/>
        </authorList>
    </citation>
    <scope>NUCLEOTIDE SEQUENCE [LARGE SCALE GENOMIC DNA]</scope>
    <source>
        <strain evidence="2 3">GH-76</strain>
    </source>
</reference>